<evidence type="ECO:0000313" key="3">
    <source>
        <dbReference type="Proteomes" id="UP000772434"/>
    </source>
</evidence>
<evidence type="ECO:0000259" key="1">
    <source>
        <dbReference type="Pfam" id="PF20149"/>
    </source>
</evidence>
<sequence>MLRLEIFSTKGGVNIEVFKEIIKAGKISPPTLALMLTCIEHALGAYSDGVYRHAEFSDLARPRYVFHLESFKRIQDGAHTWANNFAINLYKLIIIQLLPL</sequence>
<reference evidence="2" key="1">
    <citation type="submission" date="2020-11" db="EMBL/GenBank/DDBJ databases">
        <authorList>
            <consortium name="DOE Joint Genome Institute"/>
            <person name="Ahrendt S."/>
            <person name="Riley R."/>
            <person name="Andreopoulos W."/>
            <person name="Labutti K."/>
            <person name="Pangilinan J."/>
            <person name="Ruiz-Duenas F.J."/>
            <person name="Barrasa J.M."/>
            <person name="Sanchez-Garcia M."/>
            <person name="Camarero S."/>
            <person name="Miyauchi S."/>
            <person name="Serrano A."/>
            <person name="Linde D."/>
            <person name="Babiker R."/>
            <person name="Drula E."/>
            <person name="Ayuso-Fernandez I."/>
            <person name="Pacheco R."/>
            <person name="Padilla G."/>
            <person name="Ferreira P."/>
            <person name="Barriuso J."/>
            <person name="Kellner H."/>
            <person name="Castanera R."/>
            <person name="Alfaro M."/>
            <person name="Ramirez L."/>
            <person name="Pisabarro A.G."/>
            <person name="Kuo A."/>
            <person name="Tritt A."/>
            <person name="Lipzen A."/>
            <person name="He G."/>
            <person name="Yan M."/>
            <person name="Ng V."/>
            <person name="Cullen D."/>
            <person name="Martin F."/>
            <person name="Rosso M.-N."/>
            <person name="Henrissat B."/>
            <person name="Hibbett D."/>
            <person name="Martinez A.T."/>
            <person name="Grigoriev I.V."/>
        </authorList>
    </citation>
    <scope>NUCLEOTIDE SEQUENCE</scope>
    <source>
        <strain evidence="2">AH 40177</strain>
    </source>
</reference>
<name>A0A9P5TWB6_9AGAR</name>
<proteinExistence type="predicted"/>
<dbReference type="Pfam" id="PF20149">
    <property type="entry name" value="DUF6532"/>
    <property type="match status" value="1"/>
</dbReference>
<dbReference type="InterPro" id="IPR045341">
    <property type="entry name" value="DUF6532"/>
</dbReference>
<comment type="caution">
    <text evidence="2">The sequence shown here is derived from an EMBL/GenBank/DDBJ whole genome shotgun (WGS) entry which is preliminary data.</text>
</comment>
<evidence type="ECO:0000313" key="2">
    <source>
        <dbReference type="EMBL" id="KAF9046985.1"/>
    </source>
</evidence>
<dbReference type="AlphaFoldDB" id="A0A9P5TWB6"/>
<keyword evidence="3" id="KW-1185">Reference proteome</keyword>
<accession>A0A9P5TWB6</accession>
<dbReference type="OrthoDB" id="2790754at2759"/>
<feature type="domain" description="DUF6532" evidence="1">
    <location>
        <begin position="5"/>
        <end position="73"/>
    </location>
</feature>
<dbReference type="EMBL" id="JADNRY010000501">
    <property type="protein sequence ID" value="KAF9046985.1"/>
    <property type="molecule type" value="Genomic_DNA"/>
</dbReference>
<gene>
    <name evidence="2" type="ORF">BDP27DRAFT_1434476</name>
</gene>
<organism evidence="2 3">
    <name type="scientific">Rhodocollybia butyracea</name>
    <dbReference type="NCBI Taxonomy" id="206335"/>
    <lineage>
        <taxon>Eukaryota</taxon>
        <taxon>Fungi</taxon>
        <taxon>Dikarya</taxon>
        <taxon>Basidiomycota</taxon>
        <taxon>Agaricomycotina</taxon>
        <taxon>Agaricomycetes</taxon>
        <taxon>Agaricomycetidae</taxon>
        <taxon>Agaricales</taxon>
        <taxon>Marasmiineae</taxon>
        <taxon>Omphalotaceae</taxon>
        <taxon>Rhodocollybia</taxon>
    </lineage>
</organism>
<protein>
    <recommendedName>
        <fullName evidence="1">DUF6532 domain-containing protein</fullName>
    </recommendedName>
</protein>
<dbReference type="Proteomes" id="UP000772434">
    <property type="component" value="Unassembled WGS sequence"/>
</dbReference>